<feature type="compositionally biased region" description="Polar residues" evidence="1">
    <location>
        <begin position="61"/>
        <end position="72"/>
    </location>
</feature>
<reference evidence="3" key="1">
    <citation type="submission" date="2022-03" db="EMBL/GenBank/DDBJ databases">
        <authorList>
            <person name="Tunstrom K."/>
        </authorList>
    </citation>
    <scope>NUCLEOTIDE SEQUENCE</scope>
</reference>
<feature type="domain" description="PiggyBac transposable element-derived protein" evidence="2">
    <location>
        <begin position="188"/>
        <end position="457"/>
    </location>
</feature>
<keyword evidence="4" id="KW-1185">Reference proteome</keyword>
<gene>
    <name evidence="3" type="ORF">EEDITHA_LOCUS2937</name>
</gene>
<evidence type="ECO:0000313" key="4">
    <source>
        <dbReference type="Proteomes" id="UP001153954"/>
    </source>
</evidence>
<evidence type="ECO:0000313" key="3">
    <source>
        <dbReference type="EMBL" id="CAH2086577.1"/>
    </source>
</evidence>
<proteinExistence type="predicted"/>
<dbReference type="Pfam" id="PF13843">
    <property type="entry name" value="DDE_Tnp_1_7"/>
    <property type="match status" value="1"/>
</dbReference>
<name>A0AAU9TKA7_EUPED</name>
<dbReference type="PANTHER" id="PTHR46599:SF6">
    <property type="entry name" value="DUAL SPECIFICITY PHOSPHATASE 26"/>
    <property type="match status" value="1"/>
</dbReference>
<comment type="caution">
    <text evidence="3">The sequence shown here is derived from an EMBL/GenBank/DDBJ whole genome shotgun (WGS) entry which is preliminary data.</text>
</comment>
<evidence type="ECO:0000256" key="1">
    <source>
        <dbReference type="SAM" id="MobiDB-lite"/>
    </source>
</evidence>
<evidence type="ECO:0000259" key="2">
    <source>
        <dbReference type="Pfam" id="PF13843"/>
    </source>
</evidence>
<feature type="region of interest" description="Disordered" evidence="1">
    <location>
        <begin position="45"/>
        <end position="77"/>
    </location>
</feature>
<sequence length="459" mass="53136">MATSDKIIERSLEEELFSNDDDVLDSNCSDVEVDIDERHVLPCDSASNSEIEGDEEADLVANSQQQSSTLDFSSDDDVPMCELRSRPRKNNYFGKDRFRWSSTPTSSRARTFQHNIVQEKEGVKQGYKNVLNSSSSPLDIWNQCFTDDMLEIIVLHTNEKIRSIEPKYTKQVCVQDIDLVEVKAFIRERIICIMSKNRFEVLLNVIRFDDSLTRETRRETDPLAPISQLFNYFIKQCQEVYAIGSYACVDEMLVAYRGRCRFKMYMPKKSAKYGLKIMCLMDARTRYLLNAYIYTGRDSDGLNLPIEYTRLRKPTQAILRLISCIEGTNRNITTDNWFTSIELANCLKGKQLTLVGTMRKNQREISSEFLPSRQRQLESSLFGFTSHITITSFVLKKKVVVVISSMHHASNVDEASKKPEIILFYNETKFGVDLVDQRCSNYLTGRRTRRWPLAIFYTY</sequence>
<dbReference type="Proteomes" id="UP001153954">
    <property type="component" value="Unassembled WGS sequence"/>
</dbReference>
<dbReference type="AlphaFoldDB" id="A0AAU9TKA7"/>
<dbReference type="PANTHER" id="PTHR46599">
    <property type="entry name" value="PIGGYBAC TRANSPOSABLE ELEMENT-DERIVED PROTEIN 4"/>
    <property type="match status" value="1"/>
</dbReference>
<dbReference type="EMBL" id="CAKOGL010000005">
    <property type="protein sequence ID" value="CAH2086577.1"/>
    <property type="molecule type" value="Genomic_DNA"/>
</dbReference>
<accession>A0AAU9TKA7</accession>
<dbReference type="InterPro" id="IPR029526">
    <property type="entry name" value="PGBD"/>
</dbReference>
<protein>
    <recommendedName>
        <fullName evidence="2">PiggyBac transposable element-derived protein domain-containing protein</fullName>
    </recommendedName>
</protein>
<organism evidence="3 4">
    <name type="scientific">Euphydryas editha</name>
    <name type="common">Edith's checkerspot</name>
    <dbReference type="NCBI Taxonomy" id="104508"/>
    <lineage>
        <taxon>Eukaryota</taxon>
        <taxon>Metazoa</taxon>
        <taxon>Ecdysozoa</taxon>
        <taxon>Arthropoda</taxon>
        <taxon>Hexapoda</taxon>
        <taxon>Insecta</taxon>
        <taxon>Pterygota</taxon>
        <taxon>Neoptera</taxon>
        <taxon>Endopterygota</taxon>
        <taxon>Lepidoptera</taxon>
        <taxon>Glossata</taxon>
        <taxon>Ditrysia</taxon>
        <taxon>Papilionoidea</taxon>
        <taxon>Nymphalidae</taxon>
        <taxon>Nymphalinae</taxon>
        <taxon>Euphydryas</taxon>
    </lineage>
</organism>